<evidence type="ECO:0000256" key="1">
    <source>
        <dbReference type="SAM" id="MobiDB-lite"/>
    </source>
</evidence>
<accession>A0A086JHF7</accession>
<feature type="compositionally biased region" description="Basic and acidic residues" evidence="1">
    <location>
        <begin position="109"/>
        <end position="129"/>
    </location>
</feature>
<gene>
    <name evidence="2" type="ORF">TGP89_360960</name>
</gene>
<evidence type="ECO:0000313" key="2">
    <source>
        <dbReference type="EMBL" id="KFG31575.1"/>
    </source>
</evidence>
<sequence length="135" mass="15161">MSGACRPETDGDKETPWCKNFEMKGRNTEEQREKSTPQPPLQTNATATTQLRTFSEQQAIDEVATDLHAQSRLTEPRTNEKQEGEIQGNRGKKTTNAMTPTGGRVSRVKLREGREIRDSGEEGREENEGFVHSGR</sequence>
<organism evidence="2 3">
    <name type="scientific">Toxoplasma gondii p89</name>
    <dbReference type="NCBI Taxonomy" id="943119"/>
    <lineage>
        <taxon>Eukaryota</taxon>
        <taxon>Sar</taxon>
        <taxon>Alveolata</taxon>
        <taxon>Apicomplexa</taxon>
        <taxon>Conoidasida</taxon>
        <taxon>Coccidia</taxon>
        <taxon>Eucoccidiorida</taxon>
        <taxon>Eimeriorina</taxon>
        <taxon>Sarcocystidae</taxon>
        <taxon>Toxoplasma</taxon>
    </lineage>
</organism>
<protein>
    <submittedName>
        <fullName evidence="2">Uncharacterized protein</fullName>
    </submittedName>
</protein>
<name>A0A086JHF7_TOXGO</name>
<dbReference type="AlphaFoldDB" id="A0A086JHF7"/>
<feature type="compositionally biased region" description="Basic and acidic residues" evidence="1">
    <location>
        <begin position="74"/>
        <end position="84"/>
    </location>
</feature>
<dbReference type="Proteomes" id="UP000028828">
    <property type="component" value="Unassembled WGS sequence"/>
</dbReference>
<reference evidence="2 3" key="1">
    <citation type="submission" date="2014-03" db="EMBL/GenBank/DDBJ databases">
        <authorList>
            <person name="Sibley D."/>
            <person name="Venepally P."/>
            <person name="Karamycheva S."/>
            <person name="Hadjithomas M."/>
            <person name="Khan A."/>
            <person name="Brunk B."/>
            <person name="Roos D."/>
            <person name="Caler E."/>
            <person name="Lorenzi H."/>
        </authorList>
    </citation>
    <scope>NUCLEOTIDE SEQUENCE [LARGE SCALE GENOMIC DNA]</scope>
    <source>
        <strain evidence="3">p89</strain>
    </source>
</reference>
<feature type="region of interest" description="Disordered" evidence="1">
    <location>
        <begin position="66"/>
        <end position="135"/>
    </location>
</feature>
<feature type="compositionally biased region" description="Basic and acidic residues" evidence="1">
    <location>
        <begin position="7"/>
        <end position="35"/>
    </location>
</feature>
<feature type="region of interest" description="Disordered" evidence="1">
    <location>
        <begin position="1"/>
        <end position="47"/>
    </location>
</feature>
<dbReference type="VEuPathDB" id="ToxoDB:TGP89_360960"/>
<evidence type="ECO:0000313" key="3">
    <source>
        <dbReference type="Proteomes" id="UP000028828"/>
    </source>
</evidence>
<dbReference type="EMBL" id="AEYI02001940">
    <property type="protein sequence ID" value="KFG31575.1"/>
    <property type="molecule type" value="Genomic_DNA"/>
</dbReference>
<comment type="caution">
    <text evidence="2">The sequence shown here is derived from an EMBL/GenBank/DDBJ whole genome shotgun (WGS) entry which is preliminary data.</text>
</comment>
<proteinExistence type="predicted"/>